<protein>
    <recommendedName>
        <fullName evidence="3">Asteroid domain-containing protein</fullName>
    </recommendedName>
</protein>
<evidence type="ECO:0000313" key="1">
    <source>
        <dbReference type="EMBL" id="EPB82465.1"/>
    </source>
</evidence>
<accession>S2JRQ5</accession>
<organism evidence="1 2">
    <name type="scientific">Mucor circinelloides f. circinelloides (strain 1006PhL)</name>
    <name type="common">Mucormycosis agent</name>
    <name type="synonym">Calyptromyces circinelloides</name>
    <dbReference type="NCBI Taxonomy" id="1220926"/>
    <lineage>
        <taxon>Eukaryota</taxon>
        <taxon>Fungi</taxon>
        <taxon>Fungi incertae sedis</taxon>
        <taxon>Mucoromycota</taxon>
        <taxon>Mucoromycotina</taxon>
        <taxon>Mucoromycetes</taxon>
        <taxon>Mucorales</taxon>
        <taxon>Mucorineae</taxon>
        <taxon>Mucoraceae</taxon>
        <taxon>Mucor</taxon>
    </lineage>
</organism>
<dbReference type="Gene3D" id="3.40.50.1010">
    <property type="entry name" value="5'-nuclease"/>
    <property type="match status" value="1"/>
</dbReference>
<reference evidence="2" key="1">
    <citation type="submission" date="2013-05" db="EMBL/GenBank/DDBJ databases">
        <title>The Genome sequence of Mucor circinelloides f. circinelloides 1006PhL.</title>
        <authorList>
            <consortium name="The Broad Institute Genomics Platform"/>
            <person name="Cuomo C."/>
            <person name="Earl A."/>
            <person name="Findley K."/>
            <person name="Lee S.C."/>
            <person name="Walker B."/>
            <person name="Young S."/>
            <person name="Zeng Q."/>
            <person name="Gargeya S."/>
            <person name="Fitzgerald M."/>
            <person name="Haas B."/>
            <person name="Abouelleil A."/>
            <person name="Allen A.W."/>
            <person name="Alvarado L."/>
            <person name="Arachchi H.M."/>
            <person name="Berlin A.M."/>
            <person name="Chapman S.B."/>
            <person name="Gainer-Dewar J."/>
            <person name="Goldberg J."/>
            <person name="Griggs A."/>
            <person name="Gujja S."/>
            <person name="Hansen M."/>
            <person name="Howarth C."/>
            <person name="Imamovic A."/>
            <person name="Ireland A."/>
            <person name="Larimer J."/>
            <person name="McCowan C."/>
            <person name="Murphy C."/>
            <person name="Pearson M."/>
            <person name="Poon T.W."/>
            <person name="Priest M."/>
            <person name="Roberts A."/>
            <person name="Saif S."/>
            <person name="Shea T."/>
            <person name="Sisk P."/>
            <person name="Sykes S."/>
            <person name="Wortman J."/>
            <person name="Nusbaum C."/>
            <person name="Birren B."/>
        </authorList>
    </citation>
    <scope>NUCLEOTIDE SEQUENCE [LARGE SCALE GENOMIC DNA]</scope>
    <source>
        <strain evidence="2">1006PhL</strain>
    </source>
</reference>
<dbReference type="InParanoid" id="S2JRQ5"/>
<evidence type="ECO:0008006" key="3">
    <source>
        <dbReference type="Google" id="ProtNLM"/>
    </source>
</evidence>
<gene>
    <name evidence="1" type="ORF">HMPREF1544_10804</name>
</gene>
<proteinExistence type="predicted"/>
<dbReference type="InterPro" id="IPR029060">
    <property type="entry name" value="PIN-like_dom_sf"/>
</dbReference>
<dbReference type="SUPFAM" id="SSF88723">
    <property type="entry name" value="PIN domain-like"/>
    <property type="match status" value="1"/>
</dbReference>
<dbReference type="Proteomes" id="UP000014254">
    <property type="component" value="Unassembled WGS sequence"/>
</dbReference>
<dbReference type="eggNOG" id="ENOG502SWDP">
    <property type="taxonomic scope" value="Eukaryota"/>
</dbReference>
<dbReference type="EMBL" id="KE124113">
    <property type="protein sequence ID" value="EPB82465.1"/>
    <property type="molecule type" value="Genomic_DNA"/>
</dbReference>
<sequence>MGVSGAWNFLQYKQVDVIVSNTTQHDAGVAHSSNIVRIDLVGGFYENIQRCFLNCHEHQVGKNIAAAKRLLAEIGTMLNKKRCILYIDGTPTLQRDFAHVFEYNKVRTKARHKTILYLARKLFRVNPDIEHVIRTTAEQSGWRVIVAKGEAEVEIGKAGGIVYSQDSDMLFYPKVETVICPFDGAFHFYNKKTILPQLDLTSEFFTVMGIIAKNDYEEDFYSGEKEEGNKNFYRDRMIDIYKELIDIKRDSFNVGNLSGSSLIHAILKAYVSFMNAKTGKSITVDAYENSYSIFALQQEQILVEAYDPRSYEINCPATYLDRIQSYPRYFRD</sequence>
<dbReference type="OMA" id="LNCHEHQ"/>
<dbReference type="AlphaFoldDB" id="S2JRQ5"/>
<evidence type="ECO:0000313" key="2">
    <source>
        <dbReference type="Proteomes" id="UP000014254"/>
    </source>
</evidence>
<dbReference type="OrthoDB" id="2259591at2759"/>
<dbReference type="VEuPathDB" id="FungiDB:HMPREF1544_10804"/>
<name>S2JRQ5_MUCC1</name>
<keyword evidence="2" id="KW-1185">Reference proteome</keyword>